<dbReference type="InterPro" id="IPR002470">
    <property type="entry name" value="Peptidase_S9A"/>
</dbReference>
<keyword evidence="5" id="KW-0645">Protease</keyword>
<gene>
    <name evidence="7" type="ORF">Ciccas_005054</name>
</gene>
<dbReference type="InterPro" id="IPR051167">
    <property type="entry name" value="Prolyl_oligopep/macrocyclase"/>
</dbReference>
<evidence type="ECO:0000313" key="7">
    <source>
        <dbReference type="EMBL" id="KAL3316310.1"/>
    </source>
</evidence>
<comment type="similarity">
    <text evidence="2 5">Belongs to the peptidase S9A family.</text>
</comment>
<dbReference type="PANTHER" id="PTHR42881:SF2">
    <property type="entry name" value="PROLYL ENDOPEPTIDASE"/>
    <property type="match status" value="1"/>
</dbReference>
<dbReference type="InterPro" id="IPR002471">
    <property type="entry name" value="Pept_S9_AS"/>
</dbReference>
<evidence type="ECO:0000256" key="4">
    <source>
        <dbReference type="ARBA" id="ARBA00022801"/>
    </source>
</evidence>
<dbReference type="PANTHER" id="PTHR42881">
    <property type="entry name" value="PROLYL ENDOPEPTIDASE"/>
    <property type="match status" value="1"/>
</dbReference>
<dbReference type="InterPro" id="IPR001375">
    <property type="entry name" value="Peptidase_S9_cat"/>
</dbReference>
<dbReference type="GO" id="GO:0006508">
    <property type="term" value="P:proteolysis"/>
    <property type="evidence" value="ECO:0007669"/>
    <property type="project" value="UniProtKB-KW"/>
</dbReference>
<keyword evidence="4 5" id="KW-0378">Hydrolase</keyword>
<sequence>MHDLHSGKVLQTFDLPPCGSVHALSGEEHESIFTSYLDPPCLFTCDVEQSVVKPKIFRNIKLPELVDLSQIQQEQVFYKSADGTSIPMVVVRHKDVALDSSSTWYHAGRLEKKQNCFDDFIAAGEYLIEKKYTCKEKLFIRGGSNGGLLVAACANQRPDLFGAVIPMVPVTDLLRFHRFTIGYAWISDFGNPENPEHFKFIKKYVFFFGTV</sequence>
<dbReference type="PROSITE" id="PS00708">
    <property type="entry name" value="PRO_ENDOPEP_SER"/>
    <property type="match status" value="1"/>
</dbReference>
<evidence type="ECO:0000256" key="5">
    <source>
        <dbReference type="RuleBase" id="RU368024"/>
    </source>
</evidence>
<dbReference type="AlphaFoldDB" id="A0ABD2Q9U5"/>
<dbReference type="Gene3D" id="3.40.50.1820">
    <property type="entry name" value="alpha/beta hydrolase"/>
    <property type="match status" value="1"/>
</dbReference>
<dbReference type="InterPro" id="IPR029058">
    <property type="entry name" value="AB_hydrolase_fold"/>
</dbReference>
<dbReference type="Proteomes" id="UP001626550">
    <property type="component" value="Unassembled WGS sequence"/>
</dbReference>
<accession>A0ABD2Q9U5</accession>
<dbReference type="EMBL" id="JBJKFK010000563">
    <property type="protein sequence ID" value="KAL3316310.1"/>
    <property type="molecule type" value="Genomic_DNA"/>
</dbReference>
<dbReference type="Pfam" id="PF00326">
    <property type="entry name" value="Peptidase_S9"/>
    <property type="match status" value="1"/>
</dbReference>
<keyword evidence="8" id="KW-1185">Reference proteome</keyword>
<name>A0ABD2Q9U5_9PLAT</name>
<feature type="domain" description="Peptidase S9 prolyl oligopeptidase catalytic" evidence="6">
    <location>
        <begin position="101"/>
        <end position="204"/>
    </location>
</feature>
<reference evidence="7 8" key="1">
    <citation type="submission" date="2024-11" db="EMBL/GenBank/DDBJ databases">
        <title>Adaptive evolution of stress response genes in parasites aligns with host niche diversity.</title>
        <authorList>
            <person name="Hahn C."/>
            <person name="Resl P."/>
        </authorList>
    </citation>
    <scope>NUCLEOTIDE SEQUENCE [LARGE SCALE GENOMIC DNA]</scope>
    <source>
        <strain evidence="7">EGGRZ-B1_66</strain>
        <tissue evidence="7">Body</tissue>
    </source>
</reference>
<organism evidence="7 8">
    <name type="scientific">Cichlidogyrus casuarinus</name>
    <dbReference type="NCBI Taxonomy" id="1844966"/>
    <lineage>
        <taxon>Eukaryota</taxon>
        <taxon>Metazoa</taxon>
        <taxon>Spiralia</taxon>
        <taxon>Lophotrochozoa</taxon>
        <taxon>Platyhelminthes</taxon>
        <taxon>Monogenea</taxon>
        <taxon>Monopisthocotylea</taxon>
        <taxon>Dactylogyridea</taxon>
        <taxon>Ancyrocephalidae</taxon>
        <taxon>Cichlidogyrus</taxon>
    </lineage>
</organism>
<dbReference type="EC" id="3.4.21.-" evidence="5"/>
<evidence type="ECO:0000256" key="1">
    <source>
        <dbReference type="ARBA" id="ARBA00001070"/>
    </source>
</evidence>
<dbReference type="GO" id="GO:0004252">
    <property type="term" value="F:serine-type endopeptidase activity"/>
    <property type="evidence" value="ECO:0007669"/>
    <property type="project" value="UniProtKB-UniRule"/>
</dbReference>
<evidence type="ECO:0000259" key="6">
    <source>
        <dbReference type="Pfam" id="PF00326"/>
    </source>
</evidence>
<dbReference type="SUPFAM" id="SSF53474">
    <property type="entry name" value="alpha/beta-Hydrolases"/>
    <property type="match status" value="1"/>
</dbReference>
<evidence type="ECO:0000313" key="8">
    <source>
        <dbReference type="Proteomes" id="UP001626550"/>
    </source>
</evidence>
<comment type="catalytic activity">
    <reaction evidence="1">
        <text>Hydrolysis of Pro-|-Xaa &gt;&gt; Ala-|-Xaa in oligopeptides.</text>
        <dbReference type="EC" id="3.4.21.26"/>
    </reaction>
</comment>
<evidence type="ECO:0000256" key="2">
    <source>
        <dbReference type="ARBA" id="ARBA00005228"/>
    </source>
</evidence>
<dbReference type="PRINTS" id="PR00862">
    <property type="entry name" value="PROLIGOPTASE"/>
</dbReference>
<comment type="caution">
    <text evidence="7">The sequence shown here is derived from an EMBL/GenBank/DDBJ whole genome shotgun (WGS) entry which is preliminary data.</text>
</comment>
<proteinExistence type="inferred from homology"/>
<protein>
    <recommendedName>
        <fullName evidence="3 5">Prolyl endopeptidase</fullName>
        <ecNumber evidence="5">3.4.21.-</ecNumber>
    </recommendedName>
</protein>
<keyword evidence="5" id="KW-0720">Serine protease</keyword>
<evidence type="ECO:0000256" key="3">
    <source>
        <dbReference type="ARBA" id="ARBA00016310"/>
    </source>
</evidence>